<name>A0A1I8C097_MELHA</name>
<protein>
    <submittedName>
        <fullName evidence="5">Nucleotid_trans domain-containing protein</fullName>
    </submittedName>
</protein>
<keyword evidence="2" id="KW-1133">Transmembrane helix</keyword>
<dbReference type="OMA" id="WVNGANF"/>
<evidence type="ECO:0000256" key="1">
    <source>
        <dbReference type="SAM" id="Coils"/>
    </source>
</evidence>
<proteinExistence type="predicted"/>
<feature type="transmembrane region" description="Helical" evidence="2">
    <location>
        <begin position="498"/>
        <end position="516"/>
    </location>
</feature>
<accession>A0A1I8C097</accession>
<dbReference type="Pfam" id="PF03407">
    <property type="entry name" value="Nucleotid_trans"/>
    <property type="match status" value="1"/>
</dbReference>
<evidence type="ECO:0000256" key="2">
    <source>
        <dbReference type="SAM" id="Phobius"/>
    </source>
</evidence>
<dbReference type="AlphaFoldDB" id="A0A1I8C097"/>
<reference evidence="5" key="1">
    <citation type="submission" date="2016-11" db="UniProtKB">
        <authorList>
            <consortium name="WormBaseParasite"/>
        </authorList>
    </citation>
    <scope>IDENTIFICATION</scope>
</reference>
<dbReference type="PANTHER" id="PTHR31967">
    <property type="entry name" value="GROUNDHOG (HEDGEHOG-LIKE FAMILY)-RELATED"/>
    <property type="match status" value="1"/>
</dbReference>
<keyword evidence="1" id="KW-0175">Coiled coil</keyword>
<organism evidence="4 5">
    <name type="scientific">Meloidogyne hapla</name>
    <name type="common">Root-knot nematode worm</name>
    <dbReference type="NCBI Taxonomy" id="6305"/>
    <lineage>
        <taxon>Eukaryota</taxon>
        <taxon>Metazoa</taxon>
        <taxon>Ecdysozoa</taxon>
        <taxon>Nematoda</taxon>
        <taxon>Chromadorea</taxon>
        <taxon>Rhabditida</taxon>
        <taxon>Tylenchina</taxon>
        <taxon>Tylenchomorpha</taxon>
        <taxon>Tylenchoidea</taxon>
        <taxon>Meloidogynidae</taxon>
        <taxon>Meloidogyninae</taxon>
        <taxon>Meloidogyne</taxon>
    </lineage>
</organism>
<keyword evidence="2" id="KW-0812">Transmembrane</keyword>
<feature type="domain" description="Nucleotide-diphospho-sugar transferase" evidence="3">
    <location>
        <begin position="252"/>
        <end position="448"/>
    </location>
</feature>
<dbReference type="WBParaSite" id="MhA1_Contig827.frz3.fgene1">
    <property type="protein sequence ID" value="MhA1_Contig827.frz3.fgene1"/>
    <property type="gene ID" value="MhA1_Contig827.frz3.fgene1"/>
</dbReference>
<keyword evidence="2" id="KW-0472">Membrane</keyword>
<feature type="coiled-coil region" evidence="1">
    <location>
        <begin position="104"/>
        <end position="131"/>
    </location>
</feature>
<keyword evidence="4" id="KW-1185">Reference proteome</keyword>
<dbReference type="PANTHER" id="PTHR31967:SF10">
    <property type="entry name" value="NUCLEOTIDE-DIPHOSPHO-SUGAR TRANSFERASE DOMAIN-CONTAINING PROTEIN"/>
    <property type="match status" value="1"/>
</dbReference>
<evidence type="ECO:0000259" key="3">
    <source>
        <dbReference type="Pfam" id="PF03407"/>
    </source>
</evidence>
<dbReference type="Proteomes" id="UP000095281">
    <property type="component" value="Unplaced"/>
</dbReference>
<sequence>MTTENGYFLNEQRSSFLSNNNQNQQLILRNKLVNDKISKSVNEGGIFNWFYHHEDNKENILKNNYEFNKKIINNNIMKRKVFDKDCNNQPLITTTSQIDENNNSNKLNNKYDEINKNIKENKELIIKENKERNLRFKRDIKNRLLFILPSTYAKRYFPASFYKFLCYISYLFWFIVGVFVLRKTQTATTTMIYVKNHAASISLNSIEQSTEFASLLRQIDKDSKPPSILMLNQYALNITFNFLCNTAIFPGVHERFIFVTLDEKSHKVLKQYWPNIRQFYWPTPSLYKQFSFAEGPYQLIYILRANLALALIKKGKSFWMQQQDTFWRKNLFDIGLEQKSGFDLLFDQIGYEKNSKRAEWINGANFYVRANKFTQEFFEAIATKLSHWYTPDMGIMIHQCHTWKTPHCEYIPHLIANSWEWMYTKQKNPPYIMQLDCETDGRSKLQQLARFGFYFTESDARTCNKESVYKAQQAMEKGEVDVGKGPVRLSWGRFQFKIYWWLVDYILCAPGIGPFLKPYLPMVGYILMFTMA</sequence>
<evidence type="ECO:0000313" key="4">
    <source>
        <dbReference type="Proteomes" id="UP000095281"/>
    </source>
</evidence>
<feature type="transmembrane region" description="Helical" evidence="2">
    <location>
        <begin position="161"/>
        <end position="181"/>
    </location>
</feature>
<dbReference type="InterPro" id="IPR005069">
    <property type="entry name" value="Nucl-diP-sugar_transferase"/>
</dbReference>
<evidence type="ECO:0000313" key="5">
    <source>
        <dbReference type="WBParaSite" id="MhA1_Contig827.frz3.fgene1"/>
    </source>
</evidence>